<feature type="transmembrane region" description="Helical" evidence="1">
    <location>
        <begin position="15"/>
        <end position="36"/>
    </location>
</feature>
<evidence type="ECO:0000313" key="3">
    <source>
        <dbReference type="Proteomes" id="UP000317238"/>
    </source>
</evidence>
<proteinExistence type="predicted"/>
<dbReference type="AlphaFoldDB" id="A0A5C5XT76"/>
<gene>
    <name evidence="2" type="ORF">Pan14r_54820</name>
</gene>
<dbReference type="Proteomes" id="UP000317238">
    <property type="component" value="Unassembled WGS sequence"/>
</dbReference>
<keyword evidence="3" id="KW-1185">Reference proteome</keyword>
<sequence>MLKHLLSNFQLHPTFKATVSIILSAHPIMFGAVMLADHNAGQKFDRGMPRRT</sequence>
<dbReference type="EMBL" id="SJPL01000005">
    <property type="protein sequence ID" value="TWT64912.1"/>
    <property type="molecule type" value="Genomic_DNA"/>
</dbReference>
<accession>A0A5C5XT76</accession>
<reference evidence="2 3" key="1">
    <citation type="submission" date="2019-02" db="EMBL/GenBank/DDBJ databases">
        <title>Deep-cultivation of Planctomycetes and their phenomic and genomic characterization uncovers novel biology.</title>
        <authorList>
            <person name="Wiegand S."/>
            <person name="Jogler M."/>
            <person name="Boedeker C."/>
            <person name="Pinto D."/>
            <person name="Vollmers J."/>
            <person name="Rivas-Marin E."/>
            <person name="Kohn T."/>
            <person name="Peeters S.H."/>
            <person name="Heuer A."/>
            <person name="Rast P."/>
            <person name="Oberbeckmann S."/>
            <person name="Bunk B."/>
            <person name="Jeske O."/>
            <person name="Meyerdierks A."/>
            <person name="Storesund J.E."/>
            <person name="Kallscheuer N."/>
            <person name="Luecker S."/>
            <person name="Lage O.M."/>
            <person name="Pohl T."/>
            <person name="Merkel B.J."/>
            <person name="Hornburger P."/>
            <person name="Mueller R.-W."/>
            <person name="Bruemmer F."/>
            <person name="Labrenz M."/>
            <person name="Spormann A.M."/>
            <person name="Op Den Camp H."/>
            <person name="Overmann J."/>
            <person name="Amann R."/>
            <person name="Jetten M.S.M."/>
            <person name="Mascher T."/>
            <person name="Medema M.H."/>
            <person name="Devos D.P."/>
            <person name="Kaster A.-K."/>
            <person name="Ovreas L."/>
            <person name="Rohde M."/>
            <person name="Galperin M.Y."/>
            <person name="Jogler C."/>
        </authorList>
    </citation>
    <scope>NUCLEOTIDE SEQUENCE [LARGE SCALE GENOMIC DNA]</scope>
    <source>
        <strain evidence="2 3">Pan14r</strain>
    </source>
</reference>
<keyword evidence="1" id="KW-0472">Membrane</keyword>
<keyword evidence="1" id="KW-1133">Transmembrane helix</keyword>
<evidence type="ECO:0000313" key="2">
    <source>
        <dbReference type="EMBL" id="TWT64912.1"/>
    </source>
</evidence>
<protein>
    <submittedName>
        <fullName evidence="2">Uncharacterized protein</fullName>
    </submittedName>
</protein>
<evidence type="ECO:0000256" key="1">
    <source>
        <dbReference type="SAM" id="Phobius"/>
    </source>
</evidence>
<organism evidence="2 3">
    <name type="scientific">Crateriforma conspicua</name>
    <dbReference type="NCBI Taxonomy" id="2527996"/>
    <lineage>
        <taxon>Bacteria</taxon>
        <taxon>Pseudomonadati</taxon>
        <taxon>Planctomycetota</taxon>
        <taxon>Planctomycetia</taxon>
        <taxon>Planctomycetales</taxon>
        <taxon>Planctomycetaceae</taxon>
        <taxon>Crateriforma</taxon>
    </lineage>
</organism>
<comment type="caution">
    <text evidence="2">The sequence shown here is derived from an EMBL/GenBank/DDBJ whole genome shotgun (WGS) entry which is preliminary data.</text>
</comment>
<keyword evidence="1" id="KW-0812">Transmembrane</keyword>
<name>A0A5C5XT76_9PLAN</name>